<reference evidence="1 2" key="1">
    <citation type="journal article" date="2014" name="Science">
        <title>Plant genetics. Early allopolyploid evolution in the post-Neolithic Brassica napus oilseed genome.</title>
        <authorList>
            <person name="Chalhoub B."/>
            <person name="Denoeud F."/>
            <person name="Liu S."/>
            <person name="Parkin I.A."/>
            <person name="Tang H."/>
            <person name="Wang X."/>
            <person name="Chiquet J."/>
            <person name="Belcram H."/>
            <person name="Tong C."/>
            <person name="Samans B."/>
            <person name="Correa M."/>
            <person name="Da Silva C."/>
            <person name="Just J."/>
            <person name="Falentin C."/>
            <person name="Koh C.S."/>
            <person name="Le Clainche I."/>
            <person name="Bernard M."/>
            <person name="Bento P."/>
            <person name="Noel B."/>
            <person name="Labadie K."/>
            <person name="Alberti A."/>
            <person name="Charles M."/>
            <person name="Arnaud D."/>
            <person name="Guo H."/>
            <person name="Daviaud C."/>
            <person name="Alamery S."/>
            <person name="Jabbari K."/>
            <person name="Zhao M."/>
            <person name="Edger P.P."/>
            <person name="Chelaifa H."/>
            <person name="Tack D."/>
            <person name="Lassalle G."/>
            <person name="Mestiri I."/>
            <person name="Schnel N."/>
            <person name="Le Paslier M.C."/>
            <person name="Fan G."/>
            <person name="Renault V."/>
            <person name="Bayer P.E."/>
            <person name="Golicz A.A."/>
            <person name="Manoli S."/>
            <person name="Lee T.H."/>
            <person name="Thi V.H."/>
            <person name="Chalabi S."/>
            <person name="Hu Q."/>
            <person name="Fan C."/>
            <person name="Tollenaere R."/>
            <person name="Lu Y."/>
            <person name="Battail C."/>
            <person name="Shen J."/>
            <person name="Sidebottom C.H."/>
            <person name="Wang X."/>
            <person name="Canaguier A."/>
            <person name="Chauveau A."/>
            <person name="Berard A."/>
            <person name="Deniot G."/>
            <person name="Guan M."/>
            <person name="Liu Z."/>
            <person name="Sun F."/>
            <person name="Lim Y.P."/>
            <person name="Lyons E."/>
            <person name="Town C.D."/>
            <person name="Bancroft I."/>
            <person name="Wang X."/>
            <person name="Meng J."/>
            <person name="Ma J."/>
            <person name="Pires J.C."/>
            <person name="King G.J."/>
            <person name="Brunel D."/>
            <person name="Delourme R."/>
            <person name="Renard M."/>
            <person name="Aury J.M."/>
            <person name="Adams K.L."/>
            <person name="Batley J."/>
            <person name="Snowdon R.J."/>
            <person name="Tost J."/>
            <person name="Edwards D."/>
            <person name="Zhou Y."/>
            <person name="Hua W."/>
            <person name="Sharpe A.G."/>
            <person name="Paterson A.H."/>
            <person name="Guan C."/>
            <person name="Wincker P."/>
        </authorList>
    </citation>
    <scope>NUCLEOTIDE SEQUENCE [LARGE SCALE GENOMIC DNA]</scope>
    <source>
        <strain evidence="2">cv. Darmor-bzh</strain>
    </source>
</reference>
<dbReference type="Proteomes" id="UP000028999">
    <property type="component" value="Unassembled WGS sequence"/>
</dbReference>
<protein>
    <submittedName>
        <fullName evidence="1">BnaC05g48200D protein</fullName>
    </submittedName>
</protein>
<dbReference type="OMA" id="QNGPVFC"/>
<dbReference type="EMBL" id="LK032550">
    <property type="protein sequence ID" value="CDY43227.1"/>
    <property type="molecule type" value="Genomic_DNA"/>
</dbReference>
<dbReference type="PaxDb" id="3708-A0A078HZC2"/>
<sequence length="185" mass="19561">MKQVRRSSGDKSGSKMNHCNLKQNAFMSPEESIGFVVPVSCNSVDTVVCPKPRRVGILLNNVIRPYRLLHSSQSGAADVCDSKAGADLLDIILRKDETLSAVVASSPPFFLGSPPSRASNPLAQDARFGDEKLNPISPSLSSPSSSSSRVKGGGCGRVKFGIIQGAVRVEGFNCLNRDSCIPATA</sequence>
<evidence type="ECO:0000313" key="2">
    <source>
        <dbReference type="Proteomes" id="UP000028999"/>
    </source>
</evidence>
<keyword evidence="2" id="KW-1185">Reference proteome</keyword>
<evidence type="ECO:0000313" key="1">
    <source>
        <dbReference type="EMBL" id="CDY43227.1"/>
    </source>
</evidence>
<dbReference type="AlphaFoldDB" id="A0A078HZC2"/>
<dbReference type="PANTHER" id="PTHR33384:SF52">
    <property type="entry name" value="DUF3741 DOMAIN-CONTAINING PROTEIN"/>
    <property type="match status" value="1"/>
</dbReference>
<proteinExistence type="predicted"/>
<dbReference type="STRING" id="3708.A0A078HZC2"/>
<dbReference type="OrthoDB" id="900224at2759"/>
<accession>A0A078HZC2</accession>
<name>A0A078HZC2_BRANA</name>
<gene>
    <name evidence="1" type="primary">BnaC05g48200D</name>
    <name evidence="1" type="ORF">GSBRNA2T00076254001</name>
</gene>
<dbReference type="PANTHER" id="PTHR33384">
    <property type="entry name" value="EXPRESSED PROTEIN"/>
    <property type="match status" value="1"/>
</dbReference>
<organism evidence="1 2">
    <name type="scientific">Brassica napus</name>
    <name type="common">Rape</name>
    <dbReference type="NCBI Taxonomy" id="3708"/>
    <lineage>
        <taxon>Eukaryota</taxon>
        <taxon>Viridiplantae</taxon>
        <taxon>Streptophyta</taxon>
        <taxon>Embryophyta</taxon>
        <taxon>Tracheophyta</taxon>
        <taxon>Spermatophyta</taxon>
        <taxon>Magnoliopsida</taxon>
        <taxon>eudicotyledons</taxon>
        <taxon>Gunneridae</taxon>
        <taxon>Pentapetalae</taxon>
        <taxon>rosids</taxon>
        <taxon>malvids</taxon>
        <taxon>Brassicales</taxon>
        <taxon>Brassicaceae</taxon>
        <taxon>Brassiceae</taxon>
        <taxon>Brassica</taxon>
    </lineage>
</organism>
<dbReference type="Gramene" id="CDY43227">
    <property type="protein sequence ID" value="CDY43227"/>
    <property type="gene ID" value="GSBRNA2T00076254001"/>
</dbReference>